<dbReference type="Pfam" id="PF10604">
    <property type="entry name" value="Polyketide_cyc2"/>
    <property type="match status" value="1"/>
</dbReference>
<gene>
    <name evidence="1" type="ORF">M2280_005025</name>
</gene>
<keyword evidence="2" id="KW-1185">Reference proteome</keyword>
<dbReference type="EMBL" id="JARXVC010000016">
    <property type="protein sequence ID" value="MDH6283774.1"/>
    <property type="molecule type" value="Genomic_DNA"/>
</dbReference>
<dbReference type="RefSeq" id="WP_280763034.1">
    <property type="nucleotide sequence ID" value="NZ_JARXVC010000016.1"/>
</dbReference>
<reference evidence="1 2" key="1">
    <citation type="submission" date="2023-04" db="EMBL/GenBank/DDBJ databases">
        <title>Forest soil microbial communities from Buena Vista Peninsula, Colon Province, Panama.</title>
        <authorList>
            <person name="Bouskill N."/>
        </authorList>
    </citation>
    <scope>NUCLEOTIDE SEQUENCE [LARGE SCALE GENOMIC DNA]</scope>
    <source>
        <strain evidence="1 2">CFH S0262</strain>
    </source>
</reference>
<dbReference type="InterPro" id="IPR019587">
    <property type="entry name" value="Polyketide_cyclase/dehydratase"/>
</dbReference>
<proteinExistence type="predicted"/>
<dbReference type="SUPFAM" id="SSF55961">
    <property type="entry name" value="Bet v1-like"/>
    <property type="match status" value="1"/>
</dbReference>
<sequence>MSSRQVPVAVQSSCCAPPDHAFAVIAPIDLTQIFTGMGPLPAVVGVSGQTGPWDTVGRQRRPQLSDGSTATERLTVYDRPRTFGYEITDFTGPLRHIVEKVSGQWTFTPDGPHCLVQWTYTFHPGPGRGLVVRLVAAPLWRRYARATLARAVALAEQR</sequence>
<evidence type="ECO:0000313" key="2">
    <source>
        <dbReference type="Proteomes" id="UP001160334"/>
    </source>
</evidence>
<protein>
    <recommendedName>
        <fullName evidence="3">SRPBCC family protein</fullName>
    </recommendedName>
</protein>
<comment type="caution">
    <text evidence="1">The sequence shown here is derived from an EMBL/GenBank/DDBJ whole genome shotgun (WGS) entry which is preliminary data.</text>
</comment>
<dbReference type="Gene3D" id="3.30.530.20">
    <property type="match status" value="1"/>
</dbReference>
<evidence type="ECO:0000313" key="1">
    <source>
        <dbReference type="EMBL" id="MDH6283774.1"/>
    </source>
</evidence>
<evidence type="ECO:0008006" key="3">
    <source>
        <dbReference type="Google" id="ProtNLM"/>
    </source>
</evidence>
<dbReference type="CDD" id="cd07821">
    <property type="entry name" value="PYR_PYL_RCAR_like"/>
    <property type="match status" value="1"/>
</dbReference>
<name>A0ABT6MHH8_9NOCA</name>
<organism evidence="1 2">
    <name type="scientific">Prescottella agglutinans</name>
    <dbReference type="NCBI Taxonomy" id="1644129"/>
    <lineage>
        <taxon>Bacteria</taxon>
        <taxon>Bacillati</taxon>
        <taxon>Actinomycetota</taxon>
        <taxon>Actinomycetes</taxon>
        <taxon>Mycobacteriales</taxon>
        <taxon>Nocardiaceae</taxon>
        <taxon>Prescottella</taxon>
    </lineage>
</organism>
<dbReference type="InterPro" id="IPR023393">
    <property type="entry name" value="START-like_dom_sf"/>
</dbReference>
<accession>A0ABT6MHH8</accession>
<dbReference type="Proteomes" id="UP001160334">
    <property type="component" value="Unassembled WGS sequence"/>
</dbReference>